<feature type="compositionally biased region" description="Acidic residues" evidence="2">
    <location>
        <begin position="243"/>
        <end position="255"/>
    </location>
</feature>
<name>I0YJ24_COCSC</name>
<feature type="compositionally biased region" description="Basic and acidic residues" evidence="2">
    <location>
        <begin position="322"/>
        <end position="337"/>
    </location>
</feature>
<evidence type="ECO:0000313" key="3">
    <source>
        <dbReference type="EMBL" id="EIE18393.1"/>
    </source>
</evidence>
<feature type="region of interest" description="Disordered" evidence="2">
    <location>
        <begin position="234"/>
        <end position="258"/>
    </location>
</feature>
<reference evidence="3 4" key="1">
    <citation type="journal article" date="2012" name="Genome Biol.">
        <title>The genome of the polar eukaryotic microalga coccomyxa subellipsoidea reveals traits of cold adaptation.</title>
        <authorList>
            <person name="Blanc G."/>
            <person name="Agarkova I."/>
            <person name="Grimwood J."/>
            <person name="Kuo A."/>
            <person name="Brueggeman A."/>
            <person name="Dunigan D."/>
            <person name="Gurnon J."/>
            <person name="Ladunga I."/>
            <person name="Lindquist E."/>
            <person name="Lucas S."/>
            <person name="Pangilinan J."/>
            <person name="Proschold T."/>
            <person name="Salamov A."/>
            <person name="Schmutz J."/>
            <person name="Weeks D."/>
            <person name="Yamada T."/>
            <person name="Claverie J.M."/>
            <person name="Grigoriev I."/>
            <person name="Van Etten J."/>
            <person name="Lomsadze A."/>
            <person name="Borodovsky M."/>
        </authorList>
    </citation>
    <scope>NUCLEOTIDE SEQUENCE [LARGE SCALE GENOMIC DNA]</scope>
    <source>
        <strain evidence="3 4">C-169</strain>
    </source>
</reference>
<dbReference type="EMBL" id="AGSI01000024">
    <property type="protein sequence ID" value="EIE18393.1"/>
    <property type="molecule type" value="Genomic_DNA"/>
</dbReference>
<sequence length="566" mass="60326">MRAVCKVVTEKHKTRFALLTGRCVCAQIADFGMARMLSADDSYVSTETLGSLPYLAREVLQLNKGRAETARLRSEAAALEQRLADGHCIDLATTAADAAAAQDALAAAEAAAAADAAAARDALALSGAAAAGRAAEVEALSSRLAAADAREAARQEELAQTKAQLAGARERLAAAEAARADVGLRSLLQAQTALLEAKGRLSEHAAELDRLRAQMAAANGDAELFQAQLEAAEGRVSGTTTEENADPEGEAESAQDVEATAARVRNAARSATAQIAALRTDLGYTTSERDRAAAAAAWRPTRGRRWRAPKQRRPRRRMRSTGNERRRSSGCARGEKIQKSWRPRWKGAGCCCGSCRRRAAELKAAVEAAHKEREEVRGRLLDADKALSQARAESARRCSQNRTLLGKLAAAQERAKKVEEVAESSKQHIAELDAQLAQLQDTVKRLQHNCKLQESHIPAHALQMLEAAEGSLVEARRAAVATAERGDRLSAERDAAMRQVAALQAALAGLEAREAALSWTAQQLQHSAAQREDPRGTAEGPGEICGGDHADCSSCAAKAERISELR</sequence>
<protein>
    <recommendedName>
        <fullName evidence="5">Protein kinase domain-containing protein</fullName>
    </recommendedName>
</protein>
<dbReference type="OrthoDB" id="521165at2759"/>
<comment type="caution">
    <text evidence="3">The sequence shown here is derived from an EMBL/GenBank/DDBJ whole genome shotgun (WGS) entry which is preliminary data.</text>
</comment>
<dbReference type="InterPro" id="IPR011009">
    <property type="entry name" value="Kinase-like_dom_sf"/>
</dbReference>
<dbReference type="SUPFAM" id="SSF56112">
    <property type="entry name" value="Protein kinase-like (PK-like)"/>
    <property type="match status" value="1"/>
</dbReference>
<evidence type="ECO:0008006" key="5">
    <source>
        <dbReference type="Google" id="ProtNLM"/>
    </source>
</evidence>
<feature type="region of interest" description="Disordered" evidence="2">
    <location>
        <begin position="294"/>
        <end position="337"/>
    </location>
</feature>
<dbReference type="GeneID" id="17036304"/>
<gene>
    <name evidence="3" type="ORF">COCSUDRAFT_68323</name>
</gene>
<feature type="region of interest" description="Disordered" evidence="2">
    <location>
        <begin position="524"/>
        <end position="551"/>
    </location>
</feature>
<dbReference type="AlphaFoldDB" id="I0YJ24"/>
<feature type="compositionally biased region" description="Basic residues" evidence="2">
    <location>
        <begin position="301"/>
        <end position="319"/>
    </location>
</feature>
<organism evidence="3 4">
    <name type="scientific">Coccomyxa subellipsoidea (strain C-169)</name>
    <name type="common">Green microalga</name>
    <dbReference type="NCBI Taxonomy" id="574566"/>
    <lineage>
        <taxon>Eukaryota</taxon>
        <taxon>Viridiplantae</taxon>
        <taxon>Chlorophyta</taxon>
        <taxon>core chlorophytes</taxon>
        <taxon>Trebouxiophyceae</taxon>
        <taxon>Trebouxiophyceae incertae sedis</taxon>
        <taxon>Coccomyxaceae</taxon>
        <taxon>Coccomyxa</taxon>
        <taxon>Coccomyxa subellipsoidea</taxon>
    </lineage>
</organism>
<proteinExistence type="predicted"/>
<dbReference type="KEGG" id="csl:COCSUDRAFT_68323"/>
<dbReference type="RefSeq" id="XP_005642937.1">
    <property type="nucleotide sequence ID" value="XM_005642880.1"/>
</dbReference>
<evidence type="ECO:0000256" key="1">
    <source>
        <dbReference type="SAM" id="Coils"/>
    </source>
</evidence>
<feature type="coiled-coil region" evidence="1">
    <location>
        <begin position="359"/>
        <end position="456"/>
    </location>
</feature>
<dbReference type="Proteomes" id="UP000007264">
    <property type="component" value="Unassembled WGS sequence"/>
</dbReference>
<evidence type="ECO:0000256" key="2">
    <source>
        <dbReference type="SAM" id="MobiDB-lite"/>
    </source>
</evidence>
<keyword evidence="1" id="KW-0175">Coiled coil</keyword>
<accession>I0YJ24</accession>
<evidence type="ECO:0000313" key="4">
    <source>
        <dbReference type="Proteomes" id="UP000007264"/>
    </source>
</evidence>
<keyword evidence="4" id="KW-1185">Reference proteome</keyword>